<evidence type="ECO:0000256" key="7">
    <source>
        <dbReference type="ARBA" id="ARBA00022553"/>
    </source>
</evidence>
<name>A0A068QM30_9GAMM</name>
<dbReference type="PANTHER" id="PTHR43771:SF1">
    <property type="entry name" value="PHOSPHOMANNOMUTASE"/>
    <property type="match status" value="1"/>
</dbReference>
<dbReference type="InterPro" id="IPR036900">
    <property type="entry name" value="A-D-PHexomutase_C_sf"/>
</dbReference>
<keyword evidence="9 11" id="KW-0460">Magnesium</keyword>
<evidence type="ECO:0000256" key="2">
    <source>
        <dbReference type="ARBA" id="ARBA00001946"/>
    </source>
</evidence>
<evidence type="ECO:0000256" key="5">
    <source>
        <dbReference type="ARBA" id="ARBA00012730"/>
    </source>
</evidence>
<dbReference type="Pfam" id="PF02878">
    <property type="entry name" value="PGM_PMM_I"/>
    <property type="match status" value="1"/>
</dbReference>
<dbReference type="Proteomes" id="UP000324170">
    <property type="component" value="Unassembled WGS sequence"/>
</dbReference>
<proteinExistence type="inferred from homology"/>
<evidence type="ECO:0000256" key="4">
    <source>
        <dbReference type="ARBA" id="ARBA00010231"/>
    </source>
</evidence>
<evidence type="ECO:0000259" key="12">
    <source>
        <dbReference type="Pfam" id="PF00408"/>
    </source>
</evidence>
<comment type="similarity">
    <text evidence="4 11">Belongs to the phosphohexose mutase family.</text>
</comment>
<protein>
    <recommendedName>
        <fullName evidence="6">Phosphomannomutase</fullName>
        <ecNumber evidence="5">5.4.2.8</ecNumber>
    </recommendedName>
</protein>
<dbReference type="OrthoDB" id="9803322at2"/>
<dbReference type="CDD" id="cd03089">
    <property type="entry name" value="PMM_PGM"/>
    <property type="match status" value="1"/>
</dbReference>
<dbReference type="HOGENOM" id="CLU_016950_9_2_6"/>
<feature type="domain" description="Alpha-D-phosphohexomutase alpha/beta/alpha" evidence="15">
    <location>
        <begin position="267"/>
        <end position="374"/>
    </location>
</feature>
<gene>
    <name evidence="16" type="primary">rfbB</name>
    <name evidence="17" type="ORF">LY16_01604</name>
    <name evidence="16" type="ORF">XDD1_0166</name>
</gene>
<evidence type="ECO:0000256" key="8">
    <source>
        <dbReference type="ARBA" id="ARBA00022723"/>
    </source>
</evidence>
<keyword evidence="7" id="KW-0597">Phosphoprotein</keyword>
<dbReference type="GO" id="GO:0000287">
    <property type="term" value="F:magnesium ion binding"/>
    <property type="evidence" value="ECO:0007669"/>
    <property type="project" value="InterPro"/>
</dbReference>
<dbReference type="STRING" id="351671.XDD1_0166"/>
<dbReference type="Gene3D" id="3.40.120.10">
    <property type="entry name" value="Alpha-D-Glucose-1,6-Bisphosphate, subunit A, domain 3"/>
    <property type="match status" value="3"/>
</dbReference>
<sequence length="461" mass="52371">MDIDHLLNKCFKAYDIRGKVESELTDEVMYRIGYAFAHYAKAKEIVIGCDVRLSSDRLKKSFANGVMDYGSNIIDIGLVGTEEIYFATTYLNVDGGVEITASHNPIDYNGAKFVLKNSTPISSETGLDEIKNIASRLDVNFIKKKKKGIYKKLDLTNEYINKIINFLDLKSIKPIKVTVNTGNGAAGHVIKYLEKFFKELNVPIIFNKLNIKEDGSFPSGIPNPLLPECRSDTSNAVVSSKSDLGIAFDGDFDRCFFFDENGRFIEGYYIVGLLAETFLLKHPREKIIHDPRLTWNTIELVQKNAGIPVVSKTGHAYIKDKMRLENAIYGGEMSAHHYFRDFNYCDSGMIPWLLIVELLSKKNKKLSQLVDDMIINYPVSGEINIHVKNASNTIEKVLEKYKATAILIDYIDGLSMEFKFWRFNLRFSNTEDLLRLNVESRGNIELMEIKKKEIIDLISNS</sequence>
<dbReference type="EC" id="5.4.2.8" evidence="5"/>
<feature type="domain" description="Alpha-D-phosphohexomutase alpha/beta/alpha" evidence="14">
    <location>
        <begin position="158"/>
        <end position="262"/>
    </location>
</feature>
<evidence type="ECO:0000313" key="16">
    <source>
        <dbReference type="EMBL" id="CDG15877.1"/>
    </source>
</evidence>
<dbReference type="InterPro" id="IPR005843">
    <property type="entry name" value="A-D-PHexomutase_C"/>
</dbReference>
<dbReference type="SUPFAM" id="SSF55957">
    <property type="entry name" value="Phosphoglucomutase, C-terminal domain"/>
    <property type="match status" value="1"/>
</dbReference>
<accession>A0A068QM30</accession>
<dbReference type="SUPFAM" id="SSF53738">
    <property type="entry name" value="Phosphoglucomutase, first 3 domains"/>
    <property type="match status" value="3"/>
</dbReference>
<evidence type="ECO:0000313" key="19">
    <source>
        <dbReference type="Proteomes" id="UP000324170"/>
    </source>
</evidence>
<keyword evidence="19" id="KW-1185">Reference proteome</keyword>
<dbReference type="GO" id="GO:0004615">
    <property type="term" value="F:phosphomannomutase activity"/>
    <property type="evidence" value="ECO:0007669"/>
    <property type="project" value="UniProtKB-EC"/>
</dbReference>
<evidence type="ECO:0000259" key="13">
    <source>
        <dbReference type="Pfam" id="PF02878"/>
    </source>
</evidence>
<dbReference type="EMBL" id="FO704550">
    <property type="protein sequence ID" value="CDG15877.1"/>
    <property type="molecule type" value="Genomic_DNA"/>
</dbReference>
<comment type="catalytic activity">
    <reaction evidence="1">
        <text>alpha-D-mannose 1-phosphate = D-mannose 6-phosphate</text>
        <dbReference type="Rhea" id="RHEA:11140"/>
        <dbReference type="ChEBI" id="CHEBI:58409"/>
        <dbReference type="ChEBI" id="CHEBI:58735"/>
        <dbReference type="EC" id="5.4.2.8"/>
    </reaction>
</comment>
<dbReference type="PRINTS" id="PR00509">
    <property type="entry name" value="PGMPMM"/>
</dbReference>
<evidence type="ECO:0000313" key="17">
    <source>
        <dbReference type="EMBL" id="TYP07808.1"/>
    </source>
</evidence>
<evidence type="ECO:0000259" key="15">
    <source>
        <dbReference type="Pfam" id="PF02880"/>
    </source>
</evidence>
<keyword evidence="10 16" id="KW-0413">Isomerase</keyword>
<dbReference type="RefSeq" id="WP_045967921.1">
    <property type="nucleotide sequence ID" value="NZ_CAWMED010000001.1"/>
</dbReference>
<evidence type="ECO:0000256" key="9">
    <source>
        <dbReference type="ARBA" id="ARBA00022842"/>
    </source>
</evidence>
<dbReference type="InterPro" id="IPR005845">
    <property type="entry name" value="A-D-PHexomutase_a/b/a-II"/>
</dbReference>
<dbReference type="Pfam" id="PF02879">
    <property type="entry name" value="PGM_PMM_II"/>
    <property type="match status" value="1"/>
</dbReference>
<keyword evidence="8 11" id="KW-0479">Metal-binding</keyword>
<evidence type="ECO:0000313" key="18">
    <source>
        <dbReference type="Proteomes" id="UP000032721"/>
    </source>
</evidence>
<feature type="domain" description="Alpha-D-phosphohexomutase C-terminal" evidence="12">
    <location>
        <begin position="382"/>
        <end position="452"/>
    </location>
</feature>
<evidence type="ECO:0000256" key="10">
    <source>
        <dbReference type="ARBA" id="ARBA00023235"/>
    </source>
</evidence>
<feature type="domain" description="Alpha-D-phosphohexomutase alpha/beta/alpha" evidence="13">
    <location>
        <begin position="10"/>
        <end position="136"/>
    </location>
</feature>
<dbReference type="EMBL" id="VNHN01000021">
    <property type="protein sequence ID" value="TYP07808.1"/>
    <property type="molecule type" value="Genomic_DNA"/>
</dbReference>
<dbReference type="InterPro" id="IPR005846">
    <property type="entry name" value="A-D-PHexomutase_a/b/a-III"/>
</dbReference>
<dbReference type="PANTHER" id="PTHR43771">
    <property type="entry name" value="PHOSPHOMANNOMUTASE"/>
    <property type="match status" value="1"/>
</dbReference>
<evidence type="ECO:0000259" key="14">
    <source>
        <dbReference type="Pfam" id="PF02879"/>
    </source>
</evidence>
<reference evidence="16 18" key="1">
    <citation type="submission" date="2013-07" db="EMBL/GenBank/DDBJ databases">
        <authorList>
            <person name="Genoscope - CEA"/>
        </authorList>
    </citation>
    <scope>NUCLEOTIDE SEQUENCE [LARGE SCALE GENOMIC DNA]</scope>
    <source>
        <strain evidence="16">FRM16</strain>
        <strain evidence="18">FRM16 / DSM 17909</strain>
    </source>
</reference>
<dbReference type="InterPro" id="IPR016055">
    <property type="entry name" value="A-D-PHexomutase_a/b/a-I/II/III"/>
</dbReference>
<dbReference type="InterPro" id="IPR005841">
    <property type="entry name" value="Alpha-D-phosphohexomutase_SF"/>
</dbReference>
<evidence type="ECO:0000256" key="1">
    <source>
        <dbReference type="ARBA" id="ARBA00000586"/>
    </source>
</evidence>
<dbReference type="InterPro" id="IPR005844">
    <property type="entry name" value="A-D-PHexomutase_a/b/a-I"/>
</dbReference>
<dbReference type="GO" id="GO:0005975">
    <property type="term" value="P:carbohydrate metabolic process"/>
    <property type="evidence" value="ECO:0007669"/>
    <property type="project" value="InterPro"/>
</dbReference>
<evidence type="ECO:0000256" key="6">
    <source>
        <dbReference type="ARBA" id="ARBA00021706"/>
    </source>
</evidence>
<dbReference type="Pfam" id="PF00408">
    <property type="entry name" value="PGM_PMM_IV"/>
    <property type="match status" value="1"/>
</dbReference>
<dbReference type="Pfam" id="PF02880">
    <property type="entry name" value="PGM_PMM_III"/>
    <property type="match status" value="1"/>
</dbReference>
<comment type="cofactor">
    <cofactor evidence="2">
        <name>Mg(2+)</name>
        <dbReference type="ChEBI" id="CHEBI:18420"/>
    </cofactor>
</comment>
<organism evidence="16 18">
    <name type="scientific">Xenorhabdus doucetiae</name>
    <dbReference type="NCBI Taxonomy" id="351671"/>
    <lineage>
        <taxon>Bacteria</taxon>
        <taxon>Pseudomonadati</taxon>
        <taxon>Pseudomonadota</taxon>
        <taxon>Gammaproteobacteria</taxon>
        <taxon>Enterobacterales</taxon>
        <taxon>Morganellaceae</taxon>
        <taxon>Xenorhabdus</taxon>
    </lineage>
</organism>
<dbReference type="PROSITE" id="PS00710">
    <property type="entry name" value="PGM_PMM"/>
    <property type="match status" value="1"/>
</dbReference>
<dbReference type="KEGG" id="xdo:XDD1_0166"/>
<evidence type="ECO:0000256" key="3">
    <source>
        <dbReference type="ARBA" id="ARBA00004699"/>
    </source>
</evidence>
<dbReference type="Gene3D" id="3.30.310.50">
    <property type="entry name" value="Alpha-D-phosphohexomutase, C-terminal domain"/>
    <property type="match status" value="1"/>
</dbReference>
<comment type="pathway">
    <text evidence="3">Nucleotide-sugar biosynthesis; GDP-alpha-D-mannose biosynthesis; alpha-D-mannose 1-phosphate from D-fructose 6-phosphate: step 2/2.</text>
</comment>
<reference evidence="17 19" key="2">
    <citation type="submission" date="2019-07" db="EMBL/GenBank/DDBJ databases">
        <title>Genomic Encyclopedia of Type Strains, Phase I: the one thousand microbial genomes (KMG-I) project.</title>
        <authorList>
            <person name="Kyrpides N."/>
        </authorList>
    </citation>
    <scope>NUCLEOTIDE SEQUENCE [LARGE SCALE GENOMIC DNA]</scope>
    <source>
        <strain evidence="17 19">DSM 17909</strain>
    </source>
</reference>
<dbReference type="Proteomes" id="UP000032721">
    <property type="component" value="Chromosome"/>
</dbReference>
<dbReference type="InterPro" id="IPR016066">
    <property type="entry name" value="A-D-PHexomutase_CS"/>
</dbReference>
<dbReference type="AlphaFoldDB" id="A0A068QM30"/>
<evidence type="ECO:0000256" key="11">
    <source>
        <dbReference type="RuleBase" id="RU004326"/>
    </source>
</evidence>